<gene>
    <name evidence="1" type="ORF">IB286_00740</name>
</gene>
<dbReference type="AlphaFoldDB" id="A0A927BZP7"/>
<proteinExistence type="predicted"/>
<dbReference type="Proteomes" id="UP000610558">
    <property type="component" value="Unassembled WGS sequence"/>
</dbReference>
<keyword evidence="2" id="KW-1185">Reference proteome</keyword>
<reference evidence="1" key="1">
    <citation type="submission" date="2020-09" db="EMBL/GenBank/DDBJ databases">
        <authorList>
            <person name="Yoon J.-W."/>
        </authorList>
    </citation>
    <scope>NUCLEOTIDE SEQUENCE</scope>
    <source>
        <strain evidence="1">KMU-158</strain>
    </source>
</reference>
<protein>
    <submittedName>
        <fullName evidence="1">Uncharacterized protein</fullName>
    </submittedName>
</protein>
<evidence type="ECO:0000313" key="2">
    <source>
        <dbReference type="Proteomes" id="UP000610558"/>
    </source>
</evidence>
<evidence type="ECO:0000313" key="1">
    <source>
        <dbReference type="EMBL" id="MBD2857513.1"/>
    </source>
</evidence>
<dbReference type="EMBL" id="JACXLD010000001">
    <property type="protein sequence ID" value="MBD2857513.1"/>
    <property type="molecule type" value="Genomic_DNA"/>
</dbReference>
<dbReference type="RefSeq" id="WP_190761751.1">
    <property type="nucleotide sequence ID" value="NZ_JACXLD010000001.1"/>
</dbReference>
<comment type="caution">
    <text evidence="1">The sequence shown here is derived from an EMBL/GenBank/DDBJ whole genome shotgun (WGS) entry which is preliminary data.</text>
</comment>
<organism evidence="1 2">
    <name type="scientific">Spongiibacter pelagi</name>
    <dbReference type="NCBI Taxonomy" id="2760804"/>
    <lineage>
        <taxon>Bacteria</taxon>
        <taxon>Pseudomonadati</taxon>
        <taxon>Pseudomonadota</taxon>
        <taxon>Gammaproteobacteria</taxon>
        <taxon>Cellvibrionales</taxon>
        <taxon>Spongiibacteraceae</taxon>
        <taxon>Spongiibacter</taxon>
    </lineage>
</organism>
<name>A0A927BZP7_9GAMM</name>
<sequence length="86" mass="9972">MTTPRLEKRMGHPPIPERPTEFLTDLQRIALTRIENFGWKLKFIRRPLFQTPLVVVENAVGKKIGVLEEDGELNLKTEIFTLRESA</sequence>
<accession>A0A927BZP7</accession>